<keyword evidence="2" id="KW-1185">Reference proteome</keyword>
<dbReference type="AlphaFoldDB" id="A0A227KHL3"/>
<evidence type="ECO:0000313" key="2">
    <source>
        <dbReference type="Proteomes" id="UP000214610"/>
    </source>
</evidence>
<gene>
    <name evidence="1" type="ORF">ADH67_08775</name>
</gene>
<accession>A0A227KHL3</accession>
<name>A0A227KHL3_9BURK</name>
<evidence type="ECO:0000313" key="1">
    <source>
        <dbReference type="EMBL" id="OXE47244.1"/>
    </source>
</evidence>
<dbReference type="EMBL" id="NHMP01000005">
    <property type="protein sequence ID" value="OXE47244.1"/>
    <property type="molecule type" value="Genomic_DNA"/>
</dbReference>
<sequence>MINLVNFNSVIKTIFIFFKGRVSFDRCKQKRPDFGSQKSGQPSIRRNGNIAWSWEVPAQHPPPFKVL</sequence>
<protein>
    <submittedName>
        <fullName evidence="1">Uncharacterized protein</fullName>
    </submittedName>
</protein>
<reference evidence="2" key="1">
    <citation type="submission" date="2017-05" db="EMBL/GenBank/DDBJ databases">
        <title>Improved OligoMM genomes.</title>
        <authorList>
            <person name="Garzetti D."/>
        </authorList>
    </citation>
    <scope>NUCLEOTIDE SEQUENCE [LARGE SCALE GENOMIC DNA]</scope>
    <source>
        <strain evidence="2">YL45</strain>
    </source>
</reference>
<proteinExistence type="predicted"/>
<dbReference type="Proteomes" id="UP000214610">
    <property type="component" value="Unassembled WGS sequence"/>
</dbReference>
<comment type="caution">
    <text evidence="1">The sequence shown here is derived from an EMBL/GenBank/DDBJ whole genome shotgun (WGS) entry which is preliminary data.</text>
</comment>
<organism evidence="1 2">
    <name type="scientific">Turicimonas muris</name>
    <dbReference type="NCBI Taxonomy" id="1796652"/>
    <lineage>
        <taxon>Bacteria</taxon>
        <taxon>Pseudomonadati</taxon>
        <taxon>Pseudomonadota</taxon>
        <taxon>Betaproteobacteria</taxon>
        <taxon>Burkholderiales</taxon>
        <taxon>Sutterellaceae</taxon>
        <taxon>Turicimonas</taxon>
    </lineage>
</organism>